<dbReference type="InterPro" id="IPR027417">
    <property type="entry name" value="P-loop_NTPase"/>
</dbReference>
<dbReference type="OrthoDB" id="7630980at2"/>
<accession>A0A238JHT1</accession>
<dbReference type="Proteomes" id="UP000225972">
    <property type="component" value="Unassembled WGS sequence"/>
</dbReference>
<feature type="region of interest" description="Disordered" evidence="1">
    <location>
        <begin position="188"/>
        <end position="210"/>
    </location>
</feature>
<evidence type="ECO:0000313" key="2">
    <source>
        <dbReference type="EMBL" id="SMX30231.1"/>
    </source>
</evidence>
<keyword evidence="3" id="KW-1185">Reference proteome</keyword>
<gene>
    <name evidence="2" type="ORF">TRP8649_04374</name>
</gene>
<name>A0A238JHT1_9RHOB</name>
<dbReference type="EMBL" id="FXXP01000003">
    <property type="protein sequence ID" value="SMX30231.1"/>
    <property type="molecule type" value="Genomic_DNA"/>
</dbReference>
<dbReference type="SUPFAM" id="SSF52540">
    <property type="entry name" value="P-loop containing nucleoside triphosphate hydrolases"/>
    <property type="match status" value="1"/>
</dbReference>
<sequence length="210" mass="23058">MTAHTLLSRKTHRPPPGLPVMEQASLPLSRVHEICGRARRSWAVHIASRLLAELRTGPIFWISPTWEHNQLNTDGLVSLLPPQSLIFLSPLRAEDILWSMEEILRSGAAPLVVADLPAPPGMTAVRRLHLAAETGAGEGRFRPLGLLLTPGNGGAPGVETRWQMEPDHRPGQTRWRLERLRARMAPPKSWSLDRLGSPPQDHAGGRAGGI</sequence>
<evidence type="ECO:0000256" key="1">
    <source>
        <dbReference type="SAM" id="MobiDB-lite"/>
    </source>
</evidence>
<evidence type="ECO:0008006" key="4">
    <source>
        <dbReference type="Google" id="ProtNLM"/>
    </source>
</evidence>
<reference evidence="3" key="1">
    <citation type="submission" date="2017-05" db="EMBL/GenBank/DDBJ databases">
        <authorList>
            <person name="Rodrigo-Torres L."/>
            <person name="Arahal R. D."/>
            <person name="Lucena T."/>
        </authorList>
    </citation>
    <scope>NUCLEOTIDE SEQUENCE [LARGE SCALE GENOMIC DNA]</scope>
    <source>
        <strain evidence="3">CECT 8649</strain>
    </source>
</reference>
<dbReference type="Gene3D" id="3.40.50.300">
    <property type="entry name" value="P-loop containing nucleotide triphosphate hydrolases"/>
    <property type="match status" value="1"/>
</dbReference>
<proteinExistence type="predicted"/>
<evidence type="ECO:0000313" key="3">
    <source>
        <dbReference type="Proteomes" id="UP000225972"/>
    </source>
</evidence>
<dbReference type="AlphaFoldDB" id="A0A238JHT1"/>
<organism evidence="2 3">
    <name type="scientific">Pelagimonas phthalicica</name>
    <dbReference type="NCBI Taxonomy" id="1037362"/>
    <lineage>
        <taxon>Bacteria</taxon>
        <taxon>Pseudomonadati</taxon>
        <taxon>Pseudomonadota</taxon>
        <taxon>Alphaproteobacteria</taxon>
        <taxon>Rhodobacterales</taxon>
        <taxon>Roseobacteraceae</taxon>
        <taxon>Pelagimonas</taxon>
    </lineage>
</organism>
<protein>
    <recommendedName>
        <fullName evidence="4">Protein ImuA</fullName>
    </recommendedName>
</protein>